<dbReference type="EMBL" id="JARPXL010000018">
    <property type="protein sequence ID" value="MDT2545810.1"/>
    <property type="molecule type" value="Genomic_DNA"/>
</dbReference>
<evidence type="ECO:0000313" key="2">
    <source>
        <dbReference type="Proteomes" id="UP001254770"/>
    </source>
</evidence>
<name>A0AAW8TD83_9ENTE</name>
<sequence length="86" mass="10505">MGKYRWRVSRVGEKPEIVRHYNWITKMYRFILRNPAMFAGRELTIYKNDEPCINLHFNEVKRRFDLQNKEGIERKQIISMSKEDGK</sequence>
<dbReference type="Proteomes" id="UP001254770">
    <property type="component" value="Unassembled WGS sequence"/>
</dbReference>
<gene>
    <name evidence="1" type="ORF">P7D69_15785</name>
</gene>
<proteinExistence type="predicted"/>
<protein>
    <submittedName>
        <fullName evidence="1">Uncharacterized protein</fullName>
    </submittedName>
</protein>
<organism evidence="1 2">
    <name type="scientific">Enterococcus raffinosus</name>
    <dbReference type="NCBI Taxonomy" id="71452"/>
    <lineage>
        <taxon>Bacteria</taxon>
        <taxon>Bacillati</taxon>
        <taxon>Bacillota</taxon>
        <taxon>Bacilli</taxon>
        <taxon>Lactobacillales</taxon>
        <taxon>Enterococcaceae</taxon>
        <taxon>Enterococcus</taxon>
    </lineage>
</organism>
<evidence type="ECO:0000313" key="1">
    <source>
        <dbReference type="EMBL" id="MDT2545810.1"/>
    </source>
</evidence>
<dbReference type="AlphaFoldDB" id="A0AAW8TD83"/>
<dbReference type="RefSeq" id="WP_311820659.1">
    <property type="nucleotide sequence ID" value="NZ_JARPXI010000018.1"/>
</dbReference>
<accession>A0AAW8TD83</accession>
<comment type="caution">
    <text evidence="1">The sequence shown here is derived from an EMBL/GenBank/DDBJ whole genome shotgun (WGS) entry which is preliminary data.</text>
</comment>
<reference evidence="1" key="1">
    <citation type="submission" date="2023-03" db="EMBL/GenBank/DDBJ databases">
        <authorList>
            <person name="Shen W."/>
            <person name="Cai J."/>
        </authorList>
    </citation>
    <scope>NUCLEOTIDE SEQUENCE</scope>
    <source>
        <strain evidence="1">Y15</strain>
    </source>
</reference>